<dbReference type="SUPFAM" id="SSF90229">
    <property type="entry name" value="CCCH zinc finger"/>
    <property type="match status" value="1"/>
</dbReference>
<evidence type="ECO:0000256" key="3">
    <source>
        <dbReference type="ARBA" id="ARBA00022833"/>
    </source>
</evidence>
<feature type="zinc finger region" description="C3H1-type" evidence="4">
    <location>
        <begin position="1038"/>
        <end position="1060"/>
    </location>
</feature>
<evidence type="ECO:0000313" key="7">
    <source>
        <dbReference type="EMBL" id="GCC26058.1"/>
    </source>
</evidence>
<protein>
    <recommendedName>
        <fullName evidence="6">C3H1-type domain-containing protein</fullName>
    </recommendedName>
</protein>
<dbReference type="InterPro" id="IPR000571">
    <property type="entry name" value="Znf_CCCH"/>
</dbReference>
<comment type="caution">
    <text evidence="7">The sequence shown here is derived from an EMBL/GenBank/DDBJ whole genome shotgun (WGS) entry which is preliminary data.</text>
</comment>
<accession>A0A401S6Q0</accession>
<keyword evidence="3 4" id="KW-0862">Zinc</keyword>
<evidence type="ECO:0000256" key="4">
    <source>
        <dbReference type="PROSITE-ProRule" id="PRU00723"/>
    </source>
</evidence>
<name>A0A401S6Q0_CHIPU</name>
<dbReference type="OMA" id="ICERYMN"/>
<feature type="region of interest" description="Disordered" evidence="5">
    <location>
        <begin position="79"/>
        <end position="109"/>
    </location>
</feature>
<evidence type="ECO:0000313" key="8">
    <source>
        <dbReference type="Proteomes" id="UP000287033"/>
    </source>
</evidence>
<proteinExistence type="predicted"/>
<dbReference type="InterPro" id="IPR022755">
    <property type="entry name" value="Znf_C2H2_jaz"/>
</dbReference>
<evidence type="ECO:0000256" key="1">
    <source>
        <dbReference type="ARBA" id="ARBA00022723"/>
    </source>
</evidence>
<evidence type="ECO:0000256" key="2">
    <source>
        <dbReference type="ARBA" id="ARBA00022771"/>
    </source>
</evidence>
<keyword evidence="8" id="KW-1185">Reference proteome</keyword>
<evidence type="ECO:0000259" key="6">
    <source>
        <dbReference type="PROSITE" id="PS50103"/>
    </source>
</evidence>
<feature type="zinc finger region" description="C3H1-type" evidence="4">
    <location>
        <begin position="768"/>
        <end position="790"/>
    </location>
</feature>
<dbReference type="PANTHER" id="PTHR14928">
    <property type="entry name" value="MICRO-RNA BINDING ZINC FINGER CCCH DOMAIN-CONTAINING PROTEIN 7"/>
    <property type="match status" value="1"/>
</dbReference>
<dbReference type="OrthoDB" id="433738at2759"/>
<dbReference type="PROSITE" id="PS50103">
    <property type="entry name" value="ZF_C3H1"/>
    <property type="match status" value="3"/>
</dbReference>
<dbReference type="InterPro" id="IPR036855">
    <property type="entry name" value="Znf_CCCH_sf"/>
</dbReference>
<dbReference type="PROSITE" id="PS00028">
    <property type="entry name" value="ZINC_FINGER_C2H2_1"/>
    <property type="match status" value="1"/>
</dbReference>
<dbReference type="InterPro" id="IPR036236">
    <property type="entry name" value="Znf_C2H2_sf"/>
</dbReference>
<gene>
    <name evidence="7" type="ORF">chiPu_0004472</name>
</gene>
<organism evidence="7 8">
    <name type="scientific">Chiloscyllium punctatum</name>
    <name type="common">Brownbanded bambooshark</name>
    <name type="synonym">Hemiscyllium punctatum</name>
    <dbReference type="NCBI Taxonomy" id="137246"/>
    <lineage>
        <taxon>Eukaryota</taxon>
        <taxon>Metazoa</taxon>
        <taxon>Chordata</taxon>
        <taxon>Craniata</taxon>
        <taxon>Vertebrata</taxon>
        <taxon>Chondrichthyes</taxon>
        <taxon>Elasmobranchii</taxon>
        <taxon>Galeomorphii</taxon>
        <taxon>Galeoidea</taxon>
        <taxon>Orectolobiformes</taxon>
        <taxon>Hemiscylliidae</taxon>
        <taxon>Chiloscyllium</taxon>
    </lineage>
</organism>
<dbReference type="GO" id="GO:0008270">
    <property type="term" value="F:zinc ion binding"/>
    <property type="evidence" value="ECO:0007669"/>
    <property type="project" value="UniProtKB-KW"/>
</dbReference>
<dbReference type="InterPro" id="IPR013087">
    <property type="entry name" value="Znf_C2H2_type"/>
</dbReference>
<feature type="domain" description="C3H1-type" evidence="6">
    <location>
        <begin position="903"/>
        <end position="931"/>
    </location>
</feature>
<dbReference type="GO" id="GO:0035198">
    <property type="term" value="F:miRNA binding"/>
    <property type="evidence" value="ECO:0007669"/>
    <property type="project" value="InterPro"/>
</dbReference>
<keyword evidence="2 4" id="KW-0863">Zinc-finger</keyword>
<sequence>MASFVSRDSDSEMTYISCKPEQLAGAAAAALAEAARAEQKRLATAAGVPNPLSNRGRGPVARRWGGGWEAPADLSPLLLGGEGVGARSSRRRQSVREVPSRQTDSLEELNVKDNMSNVSKDRSNRWQETQKGLQFIQSTLPYPGTEREYEVFLQDLVRNLNDEGNDKFRESNWADALNQYTEALNVAHYASEEVSIVNGVIEKLYANRAACYLNMGLYNRVLDDCDKALQLNDRNYRALYRKGKSLKELGRHEEAYKVVAECSLGVPQDDLVIKLTQELAQKLGLKIRKAYVRTQPPLTPVVAVSSLPSAESSNQPTSGLDSVEDIEIDFPAVSSEPSVSSSVSLDDISQTLCDSASIPVVSNSASPTPKLSEKTSLCNTALVNGEEVPFSVPESRLEFSDGDKIGDDLDELLDSMSIEDTQMKPMNLKGSISSSLPAKMPSSIPCPSSVLVPPPQVISNSIPSVTLPSVYSLSMNMLPYDTFGSRMDSLDSLPIMESQRAKPPGLGVGAGIQGHNSTSSYLPLNSTTSLFSSNRNIGVIGQNGSGLSRGSEMGANELSTQTLGRNPLSDTHEFKQACPSCFKIDSKGLTYTYNRDVEHKCTKDILIGRLKNPDGRPWKKIRPRPTKNQYVGPYYICKDVAAGEECRYPGHCTFAYCQEEIDVWTLERKGAFNRELLFDPFGSIRKVNLTVAKILQEHHGIFMFLCEKCFDNKPRMIHKNNKDNQAYCSNPDAKHLFEQNKCLVHILRETMVKCSKIRSFDSTRLLDLCRHEVRFGCNREDECFYAHSLIELKVWMMQHDTHISHEAIAQESKKYWQNLEASTQSGQVPLGMTKSRNLNLKLKFVCGQCWRHGQVSEPDKNRKYCNAKARHPWTKERRVLLVMSNERKKWTTIRPLPSKKPIPQQFDLCLHIAKGKKCTYTGLCSFAHSLEEKDMWTYMKDSNILDMEQLYEMWLKSQEPEKEEVVNAPKENGKQIHMPTDYADLVIGYHCWLCGKSCNSEKQWQQHITSEKHKEKVFSCEDDQNCWQHRFPTGQFSVCQMHETGNCPEEENCQFAHSKAELQEWMDRREVLRQKLAKAKKDHLIAPDDDDFGKFAFLIKDLN</sequence>
<dbReference type="Gene3D" id="4.10.1000.10">
    <property type="entry name" value="Zinc finger, CCCH-type"/>
    <property type="match status" value="1"/>
</dbReference>
<keyword evidence="1 4" id="KW-0479">Metal-binding</keyword>
<dbReference type="EMBL" id="BEZZ01000109">
    <property type="protein sequence ID" value="GCC26058.1"/>
    <property type="molecule type" value="Genomic_DNA"/>
</dbReference>
<dbReference type="SUPFAM" id="SSF48452">
    <property type="entry name" value="TPR-like"/>
    <property type="match status" value="1"/>
</dbReference>
<dbReference type="InterPro" id="IPR011990">
    <property type="entry name" value="TPR-like_helical_dom_sf"/>
</dbReference>
<dbReference type="InterPro" id="IPR019734">
    <property type="entry name" value="TPR_rpt"/>
</dbReference>
<dbReference type="InterPro" id="IPR039691">
    <property type="entry name" value="ZC3H7A/B"/>
</dbReference>
<dbReference type="Pfam" id="PF12171">
    <property type="entry name" value="zf-C2H2_jaz"/>
    <property type="match status" value="1"/>
</dbReference>
<dbReference type="SUPFAM" id="SSF57667">
    <property type="entry name" value="beta-beta-alpha zinc fingers"/>
    <property type="match status" value="1"/>
</dbReference>
<dbReference type="Proteomes" id="UP000287033">
    <property type="component" value="Unassembled WGS sequence"/>
</dbReference>
<reference evidence="7 8" key="1">
    <citation type="journal article" date="2018" name="Nat. Ecol. Evol.">
        <title>Shark genomes provide insights into elasmobranch evolution and the origin of vertebrates.</title>
        <authorList>
            <person name="Hara Y"/>
            <person name="Yamaguchi K"/>
            <person name="Onimaru K"/>
            <person name="Kadota M"/>
            <person name="Koyanagi M"/>
            <person name="Keeley SD"/>
            <person name="Tatsumi K"/>
            <person name="Tanaka K"/>
            <person name="Motone F"/>
            <person name="Kageyama Y"/>
            <person name="Nozu R"/>
            <person name="Adachi N"/>
            <person name="Nishimura O"/>
            <person name="Nakagawa R"/>
            <person name="Tanegashima C"/>
            <person name="Kiyatake I"/>
            <person name="Matsumoto R"/>
            <person name="Murakumo K"/>
            <person name="Nishida K"/>
            <person name="Terakita A"/>
            <person name="Kuratani S"/>
            <person name="Sato K"/>
            <person name="Hyodo S Kuraku.S."/>
        </authorList>
    </citation>
    <scope>NUCLEOTIDE SEQUENCE [LARGE SCALE GENOMIC DNA]</scope>
</reference>
<feature type="domain" description="C3H1-type" evidence="6">
    <location>
        <begin position="768"/>
        <end position="790"/>
    </location>
</feature>
<dbReference type="PANTHER" id="PTHR14928:SF13">
    <property type="entry name" value="ZINC FINGER CCCH DOMAIN-CONTAINING PROTEIN 7A"/>
    <property type="match status" value="1"/>
</dbReference>
<dbReference type="GO" id="GO:0035196">
    <property type="term" value="P:miRNA processing"/>
    <property type="evidence" value="ECO:0007669"/>
    <property type="project" value="TreeGrafter"/>
</dbReference>
<dbReference type="Gene3D" id="3.30.160.60">
    <property type="entry name" value="Classic Zinc Finger"/>
    <property type="match status" value="1"/>
</dbReference>
<dbReference type="AlphaFoldDB" id="A0A401S6Q0"/>
<feature type="zinc finger region" description="C3H1-type" evidence="4">
    <location>
        <begin position="903"/>
        <end position="931"/>
    </location>
</feature>
<evidence type="ECO:0000256" key="5">
    <source>
        <dbReference type="SAM" id="MobiDB-lite"/>
    </source>
</evidence>
<dbReference type="Gene3D" id="1.25.40.10">
    <property type="entry name" value="Tetratricopeptide repeat domain"/>
    <property type="match status" value="1"/>
</dbReference>
<dbReference type="SMART" id="SM00028">
    <property type="entry name" value="TPR"/>
    <property type="match status" value="2"/>
</dbReference>
<feature type="domain" description="C3H1-type" evidence="6">
    <location>
        <begin position="1038"/>
        <end position="1060"/>
    </location>
</feature>
<dbReference type="SMART" id="SM00356">
    <property type="entry name" value="ZnF_C3H1"/>
    <property type="match status" value="3"/>
</dbReference>